<dbReference type="GO" id="GO:0072330">
    <property type="term" value="P:monocarboxylic acid biosynthetic process"/>
    <property type="evidence" value="ECO:0007669"/>
    <property type="project" value="UniProtKB-ARBA"/>
</dbReference>
<dbReference type="AlphaFoldDB" id="A0A9X0C3F7"/>
<proteinExistence type="predicted"/>
<evidence type="ECO:0008006" key="3">
    <source>
        <dbReference type="Google" id="ProtNLM"/>
    </source>
</evidence>
<dbReference type="GO" id="GO:0017000">
    <property type="term" value="P:antibiotic biosynthetic process"/>
    <property type="evidence" value="ECO:0007669"/>
    <property type="project" value="UniProtKB-ARBA"/>
</dbReference>
<dbReference type="OrthoDB" id="2152248at2759"/>
<dbReference type="SUPFAM" id="SSF53474">
    <property type="entry name" value="alpha/beta-Hydrolases"/>
    <property type="match status" value="1"/>
</dbReference>
<name>A0A9X0C3F7_9EURO</name>
<dbReference type="Gene3D" id="3.40.50.1820">
    <property type="entry name" value="alpha/beta hydrolase"/>
    <property type="match status" value="1"/>
</dbReference>
<dbReference type="InterPro" id="IPR029058">
    <property type="entry name" value="AB_hydrolase_fold"/>
</dbReference>
<keyword evidence="2" id="KW-1185">Reference proteome</keyword>
<accession>A0A9X0C3F7</accession>
<dbReference type="Proteomes" id="UP001149954">
    <property type="component" value="Unassembled WGS sequence"/>
</dbReference>
<comment type="caution">
    <text evidence="1">The sequence shown here is derived from an EMBL/GenBank/DDBJ whole genome shotgun (WGS) entry which is preliminary data.</text>
</comment>
<sequence length="308" mass="33917">MADPLDLLDASPYFNDGKISSVSRKTFTIAGIQVTVFGLDELPACETEISSIWLLHPRLSTKDRMSGIANAVVTCWNKQVSDDRNISNALPPRKGVIAITLDHRNHGTRLVEPSRNGNWRDGNAQHAEDMYSTYHGTAQDVSMLIDRLPSAIFARSVCTINQNVILGVSLGRHAVWHCILHDPRITAAIVKIVIVEKGRPPGSQFLHSESFPSTLIEMVHEYDPACLFFGGLDTKPGTVPLRKGPIADPTDMEKKSLRPLLMRCLGGKQILNISGGRDKAIPYPHGEAFLNWLKRALPQLMGGLQMAL</sequence>
<gene>
    <name evidence="1" type="ORF">N7463_008629</name>
</gene>
<evidence type="ECO:0000313" key="2">
    <source>
        <dbReference type="Proteomes" id="UP001149954"/>
    </source>
</evidence>
<reference evidence="1" key="2">
    <citation type="journal article" date="2023" name="IMA Fungus">
        <title>Comparative genomic study of the Penicillium genus elucidates a diverse pangenome and 15 lateral gene transfer events.</title>
        <authorList>
            <person name="Petersen C."/>
            <person name="Sorensen T."/>
            <person name="Nielsen M.R."/>
            <person name="Sondergaard T.E."/>
            <person name="Sorensen J.L."/>
            <person name="Fitzpatrick D.A."/>
            <person name="Frisvad J.C."/>
            <person name="Nielsen K.L."/>
        </authorList>
    </citation>
    <scope>NUCLEOTIDE SEQUENCE</scope>
    <source>
        <strain evidence="1">IBT 29495</strain>
    </source>
</reference>
<organism evidence="1 2">
    <name type="scientific">Penicillium fimorum</name>
    <dbReference type="NCBI Taxonomy" id="1882269"/>
    <lineage>
        <taxon>Eukaryota</taxon>
        <taxon>Fungi</taxon>
        <taxon>Dikarya</taxon>
        <taxon>Ascomycota</taxon>
        <taxon>Pezizomycotina</taxon>
        <taxon>Eurotiomycetes</taxon>
        <taxon>Eurotiomycetidae</taxon>
        <taxon>Eurotiales</taxon>
        <taxon>Aspergillaceae</taxon>
        <taxon>Penicillium</taxon>
    </lineage>
</organism>
<dbReference type="EMBL" id="JAPWDS010000005">
    <property type="protein sequence ID" value="KAJ5496642.1"/>
    <property type="molecule type" value="Genomic_DNA"/>
</dbReference>
<evidence type="ECO:0000313" key="1">
    <source>
        <dbReference type="EMBL" id="KAJ5496642.1"/>
    </source>
</evidence>
<reference evidence="1" key="1">
    <citation type="submission" date="2022-12" db="EMBL/GenBank/DDBJ databases">
        <authorList>
            <person name="Petersen C."/>
        </authorList>
    </citation>
    <scope>NUCLEOTIDE SEQUENCE</scope>
    <source>
        <strain evidence="1">IBT 29495</strain>
    </source>
</reference>
<protein>
    <recommendedName>
        <fullName evidence="3">AB hydrolase-1 domain-containing protein</fullName>
    </recommendedName>
</protein>